<reference evidence="2" key="2">
    <citation type="submission" date="2021-04" db="EMBL/GenBank/DDBJ databases">
        <title>Complete Genome and methylome analysis of Thiothrix fructosivorans ATCC 49748.</title>
        <authorList>
            <person name="Fomenkov A."/>
            <person name="Sun L."/>
            <person name="Vincze T."/>
            <person name="Grabovich M.Y."/>
            <person name="Roberts R.J."/>
        </authorList>
    </citation>
    <scope>NUCLEOTIDE SEQUENCE</scope>
    <source>
        <strain evidence="2">ATCC 49748</strain>
    </source>
</reference>
<name>A0A8B0SH16_9GAMM</name>
<dbReference type="GO" id="GO:0006355">
    <property type="term" value="P:regulation of DNA-templated transcription"/>
    <property type="evidence" value="ECO:0007669"/>
    <property type="project" value="InterPro"/>
</dbReference>
<evidence type="ECO:0000313" key="3">
    <source>
        <dbReference type="Proteomes" id="UP000664466"/>
    </source>
</evidence>
<keyword evidence="1" id="KW-0614">Plasmid</keyword>
<organism evidence="2">
    <name type="scientific">Thiothrix fructosivorans</name>
    <dbReference type="NCBI Taxonomy" id="111770"/>
    <lineage>
        <taxon>Bacteria</taxon>
        <taxon>Pseudomonadati</taxon>
        <taxon>Pseudomonadota</taxon>
        <taxon>Gammaproteobacteria</taxon>
        <taxon>Thiotrichales</taxon>
        <taxon>Thiotrichaceae</taxon>
        <taxon>Thiothrix</taxon>
    </lineage>
</organism>
<dbReference type="InterPro" id="IPR013321">
    <property type="entry name" value="Arc_rbn_hlx_hlx"/>
</dbReference>
<dbReference type="SUPFAM" id="SSF47598">
    <property type="entry name" value="Ribbon-helix-helix"/>
    <property type="match status" value="1"/>
</dbReference>
<reference evidence="1 3" key="1">
    <citation type="submission" date="2021-03" db="EMBL/GenBank/DDBJ databases">
        <title>Draft genome and methylome analysis of Thiotrix fructosivoruns ATCC 49748.</title>
        <authorList>
            <person name="Fomenkov A."/>
            <person name="Grabovich M.Y."/>
            <person name="Roberts R.J."/>
        </authorList>
    </citation>
    <scope>NUCLEOTIDE SEQUENCE [LARGE SCALE GENOMIC DNA]</scope>
    <source>
        <strain evidence="1 3">ATCC 49748</strain>
        <plasmid evidence="1">pTfr446</plasmid>
    </source>
</reference>
<evidence type="ECO:0000313" key="2">
    <source>
        <dbReference type="EMBL" id="QTX10656.1"/>
    </source>
</evidence>
<dbReference type="RefSeq" id="WP_207249576.1">
    <property type="nucleotide sequence ID" value="NZ_JAFMPM010000005.1"/>
</dbReference>
<dbReference type="Proteomes" id="UP000664466">
    <property type="component" value="Unassembled WGS sequence"/>
</dbReference>
<geneLocation type="plasmid" evidence="1">
    <name>pTfr446</name>
</geneLocation>
<evidence type="ECO:0000313" key="1">
    <source>
        <dbReference type="EMBL" id="MBO0611685.1"/>
    </source>
</evidence>
<evidence type="ECO:0008006" key="4">
    <source>
        <dbReference type="Google" id="ProtNLM"/>
    </source>
</evidence>
<dbReference type="EMBL" id="CP072748">
    <property type="protein sequence ID" value="QTX10656.1"/>
    <property type="molecule type" value="Genomic_DNA"/>
</dbReference>
<dbReference type="InterPro" id="IPR010985">
    <property type="entry name" value="Ribbon_hlx_hlx"/>
</dbReference>
<dbReference type="EMBL" id="JAFMPM010000005">
    <property type="protein sequence ID" value="MBO0611685.1"/>
    <property type="molecule type" value="Genomic_DNA"/>
</dbReference>
<gene>
    <name evidence="1" type="ORF">J1836_01910</name>
    <name evidence="2" type="ORF">J1836_019160</name>
</gene>
<proteinExistence type="predicted"/>
<dbReference type="AlphaFoldDB" id="A0A8B0SH16"/>
<sequence length="61" mass="6964">MTATNEPEAIRITSRFPPDVHVWLAREAAANERSMNRQLIYAVRKVIKQEQADESANSQSH</sequence>
<dbReference type="Gene3D" id="1.10.1220.10">
    <property type="entry name" value="Met repressor-like"/>
    <property type="match status" value="1"/>
</dbReference>
<keyword evidence="3" id="KW-1185">Reference proteome</keyword>
<accession>A0A8B0SH16</accession>
<protein>
    <recommendedName>
        <fullName evidence="4">Arc-like DNA binding domain-containing protein</fullName>
    </recommendedName>
</protein>